<dbReference type="EMBL" id="JAWDGP010006807">
    <property type="protein sequence ID" value="KAK3735281.1"/>
    <property type="molecule type" value="Genomic_DNA"/>
</dbReference>
<evidence type="ECO:0000313" key="2">
    <source>
        <dbReference type="Proteomes" id="UP001283361"/>
    </source>
</evidence>
<evidence type="ECO:0000313" key="1">
    <source>
        <dbReference type="EMBL" id="KAK3735281.1"/>
    </source>
</evidence>
<accession>A0AAE0Y741</accession>
<sequence length="228" mass="25868">MPDLKDSENIDVYWAEMRKLAKTCTFGAFEDDLIRDRIDVGINNEDIRRKLLKNIDLTLEKCIDTIMAMEIAALSNVDCESLAEPVLRKCRRKLLLEKNPGPSKSGLIDTALSRLKTIHSSMAVTADSSTSPIKVLEQSIESFHIKKDMNTPLTEEEERAASFLVRKILAHSENKDILKLKTRGQPLYFQRINKPRKSSDKAGSPLKRKRSEKILKLWSIVSGETKEA</sequence>
<reference evidence="1" key="1">
    <citation type="journal article" date="2023" name="G3 (Bethesda)">
        <title>A reference genome for the long-term kleptoplast-retaining sea slug Elysia crispata morphotype clarki.</title>
        <authorList>
            <person name="Eastman K.E."/>
            <person name="Pendleton A.L."/>
            <person name="Shaikh M.A."/>
            <person name="Suttiyut T."/>
            <person name="Ogas R."/>
            <person name="Tomko P."/>
            <person name="Gavelis G."/>
            <person name="Widhalm J.R."/>
            <person name="Wisecaver J.H."/>
        </authorList>
    </citation>
    <scope>NUCLEOTIDE SEQUENCE</scope>
    <source>
        <strain evidence="1">ECLA1</strain>
    </source>
</reference>
<organism evidence="1 2">
    <name type="scientific">Elysia crispata</name>
    <name type="common">lettuce slug</name>
    <dbReference type="NCBI Taxonomy" id="231223"/>
    <lineage>
        <taxon>Eukaryota</taxon>
        <taxon>Metazoa</taxon>
        <taxon>Spiralia</taxon>
        <taxon>Lophotrochozoa</taxon>
        <taxon>Mollusca</taxon>
        <taxon>Gastropoda</taxon>
        <taxon>Heterobranchia</taxon>
        <taxon>Euthyneura</taxon>
        <taxon>Panpulmonata</taxon>
        <taxon>Sacoglossa</taxon>
        <taxon>Placobranchoidea</taxon>
        <taxon>Plakobranchidae</taxon>
        <taxon>Elysia</taxon>
    </lineage>
</organism>
<proteinExistence type="predicted"/>
<dbReference type="AlphaFoldDB" id="A0AAE0Y741"/>
<keyword evidence="2" id="KW-1185">Reference proteome</keyword>
<name>A0AAE0Y741_9GAST</name>
<comment type="caution">
    <text evidence="1">The sequence shown here is derived from an EMBL/GenBank/DDBJ whole genome shotgun (WGS) entry which is preliminary data.</text>
</comment>
<dbReference type="Proteomes" id="UP001283361">
    <property type="component" value="Unassembled WGS sequence"/>
</dbReference>
<gene>
    <name evidence="1" type="ORF">RRG08_046126</name>
</gene>
<protein>
    <submittedName>
        <fullName evidence="1">Uncharacterized protein</fullName>
    </submittedName>
</protein>